<feature type="active site" description="Electrophile" evidence="7">
    <location>
        <position position="96"/>
    </location>
</feature>
<organism evidence="9 10">
    <name type="scientific">Thiovibrio frasassiensis</name>
    <dbReference type="NCBI Taxonomy" id="2984131"/>
    <lineage>
        <taxon>Bacteria</taxon>
        <taxon>Pseudomonadati</taxon>
        <taxon>Thermodesulfobacteriota</taxon>
        <taxon>Desulfobulbia</taxon>
        <taxon>Desulfobulbales</taxon>
        <taxon>Thiovibrionaceae</taxon>
        <taxon>Thiovibrio</taxon>
    </lineage>
</organism>
<dbReference type="GO" id="GO:0019563">
    <property type="term" value="P:glycerol catabolic process"/>
    <property type="evidence" value="ECO:0007669"/>
    <property type="project" value="TreeGrafter"/>
</dbReference>
<keyword evidence="6 7" id="KW-0413">Isomerase</keyword>
<dbReference type="InterPro" id="IPR020861">
    <property type="entry name" value="Triosephosphate_isomerase_AS"/>
</dbReference>
<dbReference type="InterPro" id="IPR013785">
    <property type="entry name" value="Aldolase_TIM"/>
</dbReference>
<dbReference type="HAMAP" id="MF_00147_B">
    <property type="entry name" value="TIM_B"/>
    <property type="match status" value="1"/>
</dbReference>
<dbReference type="EC" id="5.3.1.1" evidence="7 8"/>
<dbReference type="CDD" id="cd00311">
    <property type="entry name" value="TIM"/>
    <property type="match status" value="1"/>
</dbReference>
<proteinExistence type="inferred from homology"/>
<dbReference type="Proteomes" id="UP001154240">
    <property type="component" value="Unassembled WGS sequence"/>
</dbReference>
<reference evidence="9" key="1">
    <citation type="journal article" date="2022" name="bioRxiv">
        <title>Thiovibrio frasassiensisgen. nov., sp. nov., an autotrophic, elemental sulfur disproportionating bacterium isolated from sulfidic karst sediment, and proposal of Thiovibrionaceae fam. nov.</title>
        <authorList>
            <person name="Aronson H."/>
            <person name="Thomas C."/>
            <person name="Bhattacharyya M."/>
            <person name="Eckstein S."/>
            <person name="Jensen S."/>
            <person name="Barco R."/>
            <person name="Macalady J."/>
            <person name="Amend J."/>
        </authorList>
    </citation>
    <scope>NUCLEOTIDE SEQUENCE</scope>
    <source>
        <strain evidence="9">RS19-109</strain>
    </source>
</reference>
<evidence type="ECO:0000256" key="2">
    <source>
        <dbReference type="ARBA" id="ARBA00007422"/>
    </source>
</evidence>
<comment type="pathway">
    <text evidence="7 8">Carbohydrate biosynthesis; gluconeogenesis.</text>
</comment>
<dbReference type="Gene3D" id="3.20.20.70">
    <property type="entry name" value="Aldolase class I"/>
    <property type="match status" value="1"/>
</dbReference>
<accession>A0A9X4MCM2</accession>
<gene>
    <name evidence="7 9" type="primary">tpiA</name>
    <name evidence="9" type="ORF">OLX77_02830</name>
</gene>
<feature type="active site" description="Proton acceptor" evidence="7">
    <location>
        <position position="168"/>
    </location>
</feature>
<keyword evidence="10" id="KW-1185">Reference proteome</keyword>
<name>A0A9X4MCM2_9BACT</name>
<evidence type="ECO:0000313" key="9">
    <source>
        <dbReference type="EMBL" id="MDG4475094.1"/>
    </source>
</evidence>
<dbReference type="GO" id="GO:0006096">
    <property type="term" value="P:glycolytic process"/>
    <property type="evidence" value="ECO:0007669"/>
    <property type="project" value="UniProtKB-UniRule"/>
</dbReference>
<comment type="similarity">
    <text evidence="2 7 8">Belongs to the triosephosphate isomerase family.</text>
</comment>
<evidence type="ECO:0000256" key="7">
    <source>
        <dbReference type="HAMAP-Rule" id="MF_00147"/>
    </source>
</evidence>
<dbReference type="PANTHER" id="PTHR21139">
    <property type="entry name" value="TRIOSEPHOSPHATE ISOMERASE"/>
    <property type="match status" value="1"/>
</dbReference>
<sequence>MQRIPLIAGNWKMHTSLGEARALAGAVVSACEGLTDREVMIAPPFTALATVAEVVRGSQVRLAAQNVCWEEQGAFTGEIAPGMLRELECRMAIIGHSERRQIFGESDGLINRRVAGAMRFGITPVLCFGETLAERESGQTMAVLERQVRGGLAGISVVEPAGMVLAYEPVWAIGTGKTASEEQAQEAHEFVRNLLFEMYEKSIARQMRILYGGSVNSGNVDALLRQPDIDGALVGGASLKADSFERIIHFR</sequence>
<comment type="catalytic activity">
    <reaction evidence="7 8">
        <text>D-glyceraldehyde 3-phosphate = dihydroxyacetone phosphate</text>
        <dbReference type="Rhea" id="RHEA:18585"/>
        <dbReference type="ChEBI" id="CHEBI:57642"/>
        <dbReference type="ChEBI" id="CHEBI:59776"/>
        <dbReference type="EC" id="5.3.1.1"/>
    </reaction>
</comment>
<dbReference type="RefSeq" id="WP_307632070.1">
    <property type="nucleotide sequence ID" value="NZ_JAPHEH010000001.1"/>
</dbReference>
<dbReference type="PANTHER" id="PTHR21139:SF42">
    <property type="entry name" value="TRIOSEPHOSPHATE ISOMERASE"/>
    <property type="match status" value="1"/>
</dbReference>
<dbReference type="InterPro" id="IPR035990">
    <property type="entry name" value="TIM_sf"/>
</dbReference>
<keyword evidence="3 7" id="KW-0312">Gluconeogenesis</keyword>
<dbReference type="GO" id="GO:0004807">
    <property type="term" value="F:triose-phosphate isomerase activity"/>
    <property type="evidence" value="ECO:0007669"/>
    <property type="project" value="UniProtKB-UniRule"/>
</dbReference>
<feature type="binding site" evidence="7">
    <location>
        <begin position="10"/>
        <end position="12"/>
    </location>
    <ligand>
        <name>substrate</name>
    </ligand>
</feature>
<evidence type="ECO:0000256" key="8">
    <source>
        <dbReference type="RuleBase" id="RU363013"/>
    </source>
</evidence>
<evidence type="ECO:0000256" key="5">
    <source>
        <dbReference type="ARBA" id="ARBA00023152"/>
    </source>
</evidence>
<feature type="binding site" evidence="7">
    <location>
        <position position="214"/>
    </location>
    <ligand>
        <name>substrate</name>
    </ligand>
</feature>
<dbReference type="PROSITE" id="PS51440">
    <property type="entry name" value="TIM_2"/>
    <property type="match status" value="1"/>
</dbReference>
<comment type="subcellular location">
    <subcellularLocation>
        <location evidence="7 8">Cytoplasm</location>
    </subcellularLocation>
</comment>
<dbReference type="GO" id="GO:0006094">
    <property type="term" value="P:gluconeogenesis"/>
    <property type="evidence" value="ECO:0007669"/>
    <property type="project" value="UniProtKB-UniRule"/>
</dbReference>
<feature type="binding site" evidence="7">
    <location>
        <position position="174"/>
    </location>
    <ligand>
        <name>substrate</name>
    </ligand>
</feature>
<evidence type="ECO:0000256" key="6">
    <source>
        <dbReference type="ARBA" id="ARBA00023235"/>
    </source>
</evidence>
<evidence type="ECO:0000256" key="3">
    <source>
        <dbReference type="ARBA" id="ARBA00022432"/>
    </source>
</evidence>
<dbReference type="NCBIfam" id="TIGR00419">
    <property type="entry name" value="tim"/>
    <property type="match status" value="1"/>
</dbReference>
<comment type="function">
    <text evidence="7">Involved in the gluconeogenesis. Catalyzes stereospecifically the conversion of dihydroxyacetone phosphate (DHAP) to D-glyceraldehyde-3-phosphate (G3P).</text>
</comment>
<comment type="subunit">
    <text evidence="7 8">Homodimer.</text>
</comment>
<dbReference type="Pfam" id="PF00121">
    <property type="entry name" value="TIM"/>
    <property type="match status" value="1"/>
</dbReference>
<dbReference type="EMBL" id="JAPHEH010000001">
    <property type="protein sequence ID" value="MDG4475094.1"/>
    <property type="molecule type" value="Genomic_DNA"/>
</dbReference>
<protein>
    <recommendedName>
        <fullName evidence="7 8">Triosephosphate isomerase</fullName>
        <shortName evidence="7">TIM</shortName>
        <shortName evidence="7">TPI</shortName>
        <ecNumber evidence="7 8">5.3.1.1</ecNumber>
    </recommendedName>
    <alternativeName>
        <fullName evidence="7">Triose-phosphate isomerase</fullName>
    </alternativeName>
</protein>
<evidence type="ECO:0000313" key="10">
    <source>
        <dbReference type="Proteomes" id="UP001154240"/>
    </source>
</evidence>
<dbReference type="GO" id="GO:0005829">
    <property type="term" value="C:cytosol"/>
    <property type="evidence" value="ECO:0007669"/>
    <property type="project" value="TreeGrafter"/>
</dbReference>
<evidence type="ECO:0000256" key="1">
    <source>
        <dbReference type="ARBA" id="ARBA00004680"/>
    </source>
</evidence>
<evidence type="ECO:0000256" key="4">
    <source>
        <dbReference type="ARBA" id="ARBA00022490"/>
    </source>
</evidence>
<keyword evidence="4 7" id="KW-0963">Cytoplasm</keyword>
<dbReference type="InterPro" id="IPR022896">
    <property type="entry name" value="TrioseP_Isoase_bac/euk"/>
</dbReference>
<keyword evidence="5 7" id="KW-0324">Glycolysis</keyword>
<comment type="caution">
    <text evidence="9">The sequence shown here is derived from an EMBL/GenBank/DDBJ whole genome shotgun (WGS) entry which is preliminary data.</text>
</comment>
<feature type="binding site" evidence="7">
    <location>
        <begin position="235"/>
        <end position="236"/>
    </location>
    <ligand>
        <name>substrate</name>
    </ligand>
</feature>
<dbReference type="SUPFAM" id="SSF51351">
    <property type="entry name" value="Triosephosphate isomerase (TIM)"/>
    <property type="match status" value="1"/>
</dbReference>
<dbReference type="PROSITE" id="PS00171">
    <property type="entry name" value="TIM_1"/>
    <property type="match status" value="1"/>
</dbReference>
<dbReference type="AlphaFoldDB" id="A0A9X4MCM2"/>
<dbReference type="FunFam" id="3.20.20.70:FF:000016">
    <property type="entry name" value="Triosephosphate isomerase"/>
    <property type="match status" value="1"/>
</dbReference>
<comment type="pathway">
    <text evidence="1 7 8">Carbohydrate degradation; glycolysis; D-glyceraldehyde 3-phosphate from glycerone phosphate: step 1/1.</text>
</comment>
<dbReference type="GO" id="GO:0046166">
    <property type="term" value="P:glyceraldehyde-3-phosphate biosynthetic process"/>
    <property type="evidence" value="ECO:0007669"/>
    <property type="project" value="TreeGrafter"/>
</dbReference>
<reference evidence="9" key="2">
    <citation type="submission" date="2022-10" db="EMBL/GenBank/DDBJ databases">
        <authorList>
            <person name="Aronson H.S."/>
        </authorList>
    </citation>
    <scope>NUCLEOTIDE SEQUENCE</scope>
    <source>
        <strain evidence="9">RS19-109</strain>
    </source>
</reference>
<dbReference type="InterPro" id="IPR000652">
    <property type="entry name" value="Triosephosphate_isomerase"/>
</dbReference>